<dbReference type="EMBL" id="LN852912">
    <property type="protein sequence ID" value="CRY94378.1"/>
    <property type="molecule type" value="Genomic_DNA"/>
</dbReference>
<geneLocation type="plasmid" evidence="6">
    <name>pRGRH0239</name>
</geneLocation>
<dbReference type="PROSITE" id="PS51898">
    <property type="entry name" value="TYR_RECOMBINASE"/>
    <property type="match status" value="1"/>
</dbReference>
<evidence type="ECO:0000259" key="4">
    <source>
        <dbReference type="PROSITE" id="PS51898"/>
    </source>
</evidence>
<keyword evidence="6" id="KW-0614">Plasmid</keyword>
<evidence type="ECO:0008006" key="7">
    <source>
        <dbReference type="Google" id="ProtNLM"/>
    </source>
</evidence>
<organism evidence="6">
    <name type="scientific">uncultured prokaryote</name>
    <dbReference type="NCBI Taxonomy" id="198431"/>
    <lineage>
        <taxon>unclassified sequences</taxon>
        <taxon>environmental samples</taxon>
    </lineage>
</organism>
<dbReference type="AlphaFoldDB" id="A0A0H5PXT0"/>
<dbReference type="SUPFAM" id="SSF56349">
    <property type="entry name" value="DNA breaking-rejoining enzymes"/>
    <property type="match status" value="1"/>
</dbReference>
<keyword evidence="2" id="KW-0238">DNA-binding</keyword>
<dbReference type="InterPro" id="IPR011010">
    <property type="entry name" value="DNA_brk_join_enz"/>
</dbReference>
<feature type="domain" description="Core-binding (CB)" evidence="5">
    <location>
        <begin position="17"/>
        <end position="95"/>
    </location>
</feature>
<dbReference type="PANTHER" id="PTHR30349:SF41">
    <property type="entry name" value="INTEGRASE_RECOMBINASE PROTEIN MJ0367-RELATED"/>
    <property type="match status" value="1"/>
</dbReference>
<dbReference type="InterPro" id="IPR044068">
    <property type="entry name" value="CB"/>
</dbReference>
<dbReference type="InterPro" id="IPR050090">
    <property type="entry name" value="Tyrosine_recombinase_XerCD"/>
</dbReference>
<reference evidence="6" key="2">
    <citation type="submission" date="2015-07" db="EMBL/GenBank/DDBJ databases">
        <title>Plasmids, circular viruses and viroids from rat gut.</title>
        <authorList>
            <person name="Jorgensen T.J."/>
            <person name="Hansen M.A."/>
            <person name="Xu Z."/>
            <person name="Tabak M.A."/>
            <person name="Sorensen S.J."/>
            <person name="Hansen L.H."/>
        </authorList>
    </citation>
    <scope>NUCLEOTIDE SEQUENCE</scope>
    <source>
        <plasmid evidence="6">pRGRH0239</plasmid>
    </source>
</reference>
<reference evidence="6" key="1">
    <citation type="submission" date="2015-06" db="EMBL/GenBank/DDBJ databases">
        <authorList>
            <person name="Joergensen T."/>
        </authorList>
    </citation>
    <scope>NUCLEOTIDE SEQUENCE</scope>
    <source>
        <plasmid evidence="6">pRGRH0239</plasmid>
    </source>
</reference>
<name>A0A0H5PXT0_9ZZZZ</name>
<dbReference type="InterPro" id="IPR010998">
    <property type="entry name" value="Integrase_recombinase_N"/>
</dbReference>
<dbReference type="PROSITE" id="PS51900">
    <property type="entry name" value="CB"/>
    <property type="match status" value="1"/>
</dbReference>
<dbReference type="PANTHER" id="PTHR30349">
    <property type="entry name" value="PHAGE INTEGRASE-RELATED"/>
    <property type="match status" value="1"/>
</dbReference>
<evidence type="ECO:0000256" key="3">
    <source>
        <dbReference type="ARBA" id="ARBA00023172"/>
    </source>
</evidence>
<evidence type="ECO:0000259" key="5">
    <source>
        <dbReference type="PROSITE" id="PS51900"/>
    </source>
</evidence>
<dbReference type="GO" id="GO:0003677">
    <property type="term" value="F:DNA binding"/>
    <property type="evidence" value="ECO:0007669"/>
    <property type="project" value="UniProtKB-KW"/>
</dbReference>
<sequence>MNELTIAGGTEIVEQQTINADLFARWTSYIDAKPKTIETYSKAIKQFFLYLSENGIRQPQREDIIAYRDHLKQSHKPTTVQSYLMAVKLFFQWTAQERIYPNVAERVKGAKLDSDHKKDYLTPKQVTRLLNTVDRSTLKGLRDYAILALMVTSGLRDIEVSRANIEDMRTVADFTALYIQGKGHEEKTDYVKLAEPVEEAVRDYLKARGEKDAKEPLFGSIANRNSGGRMTTRSISRIAKEHLIAAGLESDRLTAHSLRHTTATLNLLNGGTVEETQQLLRHTNINTTLIYSHALDRAKNNSEERVAKAIFG</sequence>
<feature type="domain" description="Tyr recombinase" evidence="4">
    <location>
        <begin position="116"/>
        <end position="305"/>
    </location>
</feature>
<keyword evidence="1" id="KW-0229">DNA integration</keyword>
<protein>
    <recommendedName>
        <fullName evidence="7">Integrase</fullName>
    </recommendedName>
</protein>
<dbReference type="InterPro" id="IPR004107">
    <property type="entry name" value="Integrase_SAM-like_N"/>
</dbReference>
<evidence type="ECO:0000256" key="2">
    <source>
        <dbReference type="ARBA" id="ARBA00023125"/>
    </source>
</evidence>
<evidence type="ECO:0000256" key="1">
    <source>
        <dbReference type="ARBA" id="ARBA00022908"/>
    </source>
</evidence>
<proteinExistence type="predicted"/>
<dbReference type="Pfam" id="PF13495">
    <property type="entry name" value="Phage_int_SAM_4"/>
    <property type="match status" value="1"/>
</dbReference>
<keyword evidence="3" id="KW-0233">DNA recombination</keyword>
<dbReference type="Pfam" id="PF00589">
    <property type="entry name" value="Phage_integrase"/>
    <property type="match status" value="1"/>
</dbReference>
<dbReference type="Gene3D" id="1.10.150.130">
    <property type="match status" value="1"/>
</dbReference>
<dbReference type="Gene3D" id="1.10.443.10">
    <property type="entry name" value="Intergrase catalytic core"/>
    <property type="match status" value="1"/>
</dbReference>
<evidence type="ECO:0000313" key="6">
    <source>
        <dbReference type="EMBL" id="CRY94378.1"/>
    </source>
</evidence>
<dbReference type="InterPro" id="IPR002104">
    <property type="entry name" value="Integrase_catalytic"/>
</dbReference>
<dbReference type="GO" id="GO:0015074">
    <property type="term" value="P:DNA integration"/>
    <property type="evidence" value="ECO:0007669"/>
    <property type="project" value="UniProtKB-KW"/>
</dbReference>
<dbReference type="GO" id="GO:0006310">
    <property type="term" value="P:DNA recombination"/>
    <property type="evidence" value="ECO:0007669"/>
    <property type="project" value="UniProtKB-KW"/>
</dbReference>
<dbReference type="InterPro" id="IPR013762">
    <property type="entry name" value="Integrase-like_cat_sf"/>
</dbReference>
<accession>A0A0H5PXT0</accession>